<feature type="region of interest" description="Disordered" evidence="1">
    <location>
        <begin position="81"/>
        <end position="100"/>
    </location>
</feature>
<keyword evidence="3" id="KW-1185">Reference proteome</keyword>
<gene>
    <name evidence="2" type="ORF">SADUNF_Sadunf16G0178200</name>
</gene>
<evidence type="ECO:0000313" key="2">
    <source>
        <dbReference type="EMBL" id="KAF9665948.1"/>
    </source>
</evidence>
<dbReference type="AlphaFoldDB" id="A0A835MQJ8"/>
<dbReference type="EMBL" id="JADGMS010000016">
    <property type="protein sequence ID" value="KAF9665948.1"/>
    <property type="molecule type" value="Genomic_DNA"/>
</dbReference>
<dbReference type="Proteomes" id="UP000657918">
    <property type="component" value="Chromosome 16"/>
</dbReference>
<feature type="region of interest" description="Disordered" evidence="1">
    <location>
        <begin position="1"/>
        <end position="20"/>
    </location>
</feature>
<comment type="caution">
    <text evidence="2">The sequence shown here is derived from an EMBL/GenBank/DDBJ whole genome shotgun (WGS) entry which is preliminary data.</text>
</comment>
<evidence type="ECO:0000256" key="1">
    <source>
        <dbReference type="SAM" id="MobiDB-lite"/>
    </source>
</evidence>
<organism evidence="2 3">
    <name type="scientific">Salix dunnii</name>
    <dbReference type="NCBI Taxonomy" id="1413687"/>
    <lineage>
        <taxon>Eukaryota</taxon>
        <taxon>Viridiplantae</taxon>
        <taxon>Streptophyta</taxon>
        <taxon>Embryophyta</taxon>
        <taxon>Tracheophyta</taxon>
        <taxon>Spermatophyta</taxon>
        <taxon>Magnoliopsida</taxon>
        <taxon>eudicotyledons</taxon>
        <taxon>Gunneridae</taxon>
        <taxon>Pentapetalae</taxon>
        <taxon>rosids</taxon>
        <taxon>fabids</taxon>
        <taxon>Malpighiales</taxon>
        <taxon>Salicaceae</taxon>
        <taxon>Saliceae</taxon>
        <taxon>Salix</taxon>
    </lineage>
</organism>
<sequence>MILNFISHSPSRTTGNDVEDRSRYSPFALEGRYRQGISMEEIQTDNVDLRILETNCSSFEIYCHYVSRPIEHDTPIIPYIPGLTPPHPQKHGRFDSSPPA</sequence>
<accession>A0A835MQJ8</accession>
<reference evidence="2 3" key="1">
    <citation type="submission" date="2020-10" db="EMBL/GenBank/DDBJ databases">
        <title>Plant Genome Project.</title>
        <authorList>
            <person name="Zhang R.-G."/>
        </authorList>
    </citation>
    <scope>NUCLEOTIDE SEQUENCE [LARGE SCALE GENOMIC DNA]</scope>
    <source>
        <strain evidence="2">FAFU-HL-1</strain>
        <tissue evidence="2">Leaf</tissue>
    </source>
</reference>
<evidence type="ECO:0000313" key="3">
    <source>
        <dbReference type="Proteomes" id="UP000657918"/>
    </source>
</evidence>
<dbReference type="OrthoDB" id="1938519at2759"/>
<feature type="compositionally biased region" description="Polar residues" evidence="1">
    <location>
        <begin position="1"/>
        <end position="16"/>
    </location>
</feature>
<proteinExistence type="predicted"/>
<protein>
    <submittedName>
        <fullName evidence="2">Uncharacterized protein</fullName>
    </submittedName>
</protein>
<name>A0A835MQJ8_9ROSI</name>